<organism evidence="2 4">
    <name type="scientific">Rotaria magnacalcarata</name>
    <dbReference type="NCBI Taxonomy" id="392030"/>
    <lineage>
        <taxon>Eukaryota</taxon>
        <taxon>Metazoa</taxon>
        <taxon>Spiralia</taxon>
        <taxon>Gnathifera</taxon>
        <taxon>Rotifera</taxon>
        <taxon>Eurotatoria</taxon>
        <taxon>Bdelloidea</taxon>
        <taxon>Philodinida</taxon>
        <taxon>Philodinidae</taxon>
        <taxon>Rotaria</taxon>
    </lineage>
</organism>
<proteinExistence type="predicted"/>
<dbReference type="InterPro" id="IPR038717">
    <property type="entry name" value="Tc1-like_DDE_dom"/>
</dbReference>
<dbReference type="OrthoDB" id="6021633at2759"/>
<dbReference type="Proteomes" id="UP000663834">
    <property type="component" value="Unassembled WGS sequence"/>
</dbReference>
<dbReference type="Pfam" id="PF13358">
    <property type="entry name" value="DDE_3"/>
    <property type="match status" value="1"/>
</dbReference>
<reference evidence="2" key="1">
    <citation type="submission" date="2021-02" db="EMBL/GenBank/DDBJ databases">
        <authorList>
            <person name="Nowell W R."/>
        </authorList>
    </citation>
    <scope>NUCLEOTIDE SEQUENCE</scope>
</reference>
<protein>
    <recommendedName>
        <fullName evidence="1">Tc1-like transposase DDE domain-containing protein</fullName>
    </recommendedName>
</protein>
<evidence type="ECO:0000313" key="2">
    <source>
        <dbReference type="EMBL" id="CAF1679740.1"/>
    </source>
</evidence>
<feature type="non-terminal residue" evidence="2">
    <location>
        <position position="65"/>
    </location>
</feature>
<dbReference type="InterPro" id="IPR036397">
    <property type="entry name" value="RNaseH_sf"/>
</dbReference>
<accession>A0A816GXR0</accession>
<dbReference type="Proteomes" id="UP000681720">
    <property type="component" value="Unassembled WGS sequence"/>
</dbReference>
<name>A0A816GXR0_9BILA</name>
<dbReference type="EMBL" id="CAJNOW010020499">
    <property type="protein sequence ID" value="CAF1679740.1"/>
    <property type="molecule type" value="Genomic_DNA"/>
</dbReference>
<evidence type="ECO:0000259" key="1">
    <source>
        <dbReference type="Pfam" id="PF13358"/>
    </source>
</evidence>
<evidence type="ECO:0000313" key="4">
    <source>
        <dbReference type="Proteomes" id="UP000663834"/>
    </source>
</evidence>
<dbReference type="Gene3D" id="3.30.420.10">
    <property type="entry name" value="Ribonuclease H-like superfamily/Ribonuclease H"/>
    <property type="match status" value="1"/>
</dbReference>
<comment type="caution">
    <text evidence="2">The sequence shown here is derived from an EMBL/GenBank/DDBJ whole genome shotgun (WGS) entry which is preliminary data.</text>
</comment>
<dbReference type="AlphaFoldDB" id="A0A816GXR0"/>
<dbReference type="GO" id="GO:0003676">
    <property type="term" value="F:nucleic acid binding"/>
    <property type="evidence" value="ECO:0007669"/>
    <property type="project" value="InterPro"/>
</dbReference>
<gene>
    <name evidence="3" type="ORF">GIL414_LOCUS20511</name>
    <name evidence="2" type="ORF">KQP761_LOCUS36259</name>
</gene>
<sequence length="65" mass="7529">MNWMKNNGINLVKWPASSPDLNPIENLWDHIDKKLRKLKPTNVGELQTMIEDLWLGITAKQCLTL</sequence>
<feature type="domain" description="Tc1-like transposase DDE" evidence="1">
    <location>
        <begin position="3"/>
        <end position="46"/>
    </location>
</feature>
<dbReference type="EMBL" id="CAJOBJ010014133">
    <property type="protein sequence ID" value="CAF4174577.1"/>
    <property type="molecule type" value="Genomic_DNA"/>
</dbReference>
<evidence type="ECO:0000313" key="3">
    <source>
        <dbReference type="EMBL" id="CAF4174577.1"/>
    </source>
</evidence>